<protein>
    <submittedName>
        <fullName evidence="2">Uncharacterized protein</fullName>
    </submittedName>
</protein>
<dbReference type="Proteomes" id="UP000712281">
    <property type="component" value="Unassembled WGS sequence"/>
</dbReference>
<reference evidence="2" key="1">
    <citation type="submission" date="2019-12" db="EMBL/GenBank/DDBJ databases">
        <title>Genome sequencing and annotation of Brassica cretica.</title>
        <authorList>
            <person name="Studholme D.J."/>
            <person name="Sarris P.F."/>
        </authorList>
    </citation>
    <scope>NUCLEOTIDE SEQUENCE</scope>
    <source>
        <strain evidence="2">PFS-001/15</strain>
        <tissue evidence="2">Leaf</tissue>
    </source>
</reference>
<comment type="caution">
    <text evidence="2">The sequence shown here is derived from an EMBL/GenBank/DDBJ whole genome shotgun (WGS) entry which is preliminary data.</text>
</comment>
<gene>
    <name evidence="2" type="ORF">F2Q68_00011857</name>
</gene>
<dbReference type="EMBL" id="QGKW02000717">
    <property type="protein sequence ID" value="KAF2599997.1"/>
    <property type="molecule type" value="Genomic_DNA"/>
</dbReference>
<evidence type="ECO:0000256" key="1">
    <source>
        <dbReference type="SAM" id="MobiDB-lite"/>
    </source>
</evidence>
<feature type="compositionally biased region" description="Polar residues" evidence="1">
    <location>
        <begin position="21"/>
        <end position="32"/>
    </location>
</feature>
<accession>A0A8S9L1X5</accession>
<organism evidence="2 3">
    <name type="scientific">Brassica cretica</name>
    <name type="common">Mustard</name>
    <dbReference type="NCBI Taxonomy" id="69181"/>
    <lineage>
        <taxon>Eukaryota</taxon>
        <taxon>Viridiplantae</taxon>
        <taxon>Streptophyta</taxon>
        <taxon>Embryophyta</taxon>
        <taxon>Tracheophyta</taxon>
        <taxon>Spermatophyta</taxon>
        <taxon>Magnoliopsida</taxon>
        <taxon>eudicotyledons</taxon>
        <taxon>Gunneridae</taxon>
        <taxon>Pentapetalae</taxon>
        <taxon>rosids</taxon>
        <taxon>malvids</taxon>
        <taxon>Brassicales</taxon>
        <taxon>Brassicaceae</taxon>
        <taxon>Brassiceae</taxon>
        <taxon>Brassica</taxon>
    </lineage>
</organism>
<feature type="region of interest" description="Disordered" evidence="1">
    <location>
        <begin position="1"/>
        <end position="32"/>
    </location>
</feature>
<evidence type="ECO:0000313" key="3">
    <source>
        <dbReference type="Proteomes" id="UP000712281"/>
    </source>
</evidence>
<evidence type="ECO:0000313" key="2">
    <source>
        <dbReference type="EMBL" id="KAF2599997.1"/>
    </source>
</evidence>
<dbReference type="AlphaFoldDB" id="A0A8S9L1X5"/>
<name>A0A8S9L1X5_BRACR</name>
<sequence>MMERGKREEEGDVGVAEKTRTTSLPSISSTGTEIRCSKRVCGQHGLAYQQRACFQEDYVSLGGKILTSQHLRFIGSATDQPLPHRRLRCTLRLN</sequence>
<feature type="compositionally biased region" description="Basic and acidic residues" evidence="1">
    <location>
        <begin position="1"/>
        <end position="20"/>
    </location>
</feature>
<proteinExistence type="predicted"/>